<dbReference type="RefSeq" id="WP_218061927.1">
    <property type="nucleotide sequence ID" value="NZ_JABXXQ010000033.1"/>
</dbReference>
<dbReference type="EMBL" id="JACHXV010000002">
    <property type="protein sequence ID" value="MBB3172889.1"/>
    <property type="molecule type" value="Genomic_DNA"/>
</dbReference>
<keyword evidence="2" id="KW-1185">Reference proteome</keyword>
<dbReference type="PROSITE" id="PS00092">
    <property type="entry name" value="N6_MTASE"/>
    <property type="match status" value="1"/>
</dbReference>
<dbReference type="GO" id="GO:0008168">
    <property type="term" value="F:methyltransferase activity"/>
    <property type="evidence" value="ECO:0007669"/>
    <property type="project" value="UniProtKB-KW"/>
</dbReference>
<dbReference type="GO" id="GO:0003676">
    <property type="term" value="F:nucleic acid binding"/>
    <property type="evidence" value="ECO:0007669"/>
    <property type="project" value="InterPro"/>
</dbReference>
<sequence>MTTTAQAPRNVIFNGDCIDVMQAFDTGSVDFILTDPPYVTTATGRGVASPTTTTAAG</sequence>
<organism evidence="1 2">
    <name type="scientific">Endobacter medicaginis</name>
    <dbReference type="NCBI Taxonomy" id="1181271"/>
    <lineage>
        <taxon>Bacteria</taxon>
        <taxon>Pseudomonadati</taxon>
        <taxon>Pseudomonadota</taxon>
        <taxon>Alphaproteobacteria</taxon>
        <taxon>Acetobacterales</taxon>
        <taxon>Acetobacteraceae</taxon>
        <taxon>Endobacter</taxon>
    </lineage>
</organism>
<dbReference type="SUPFAM" id="SSF53335">
    <property type="entry name" value="S-adenosyl-L-methionine-dependent methyltransferases"/>
    <property type="match status" value="1"/>
</dbReference>
<dbReference type="Gene3D" id="3.40.50.150">
    <property type="entry name" value="Vaccinia Virus protein VP39"/>
    <property type="match status" value="1"/>
</dbReference>
<dbReference type="InterPro" id="IPR029063">
    <property type="entry name" value="SAM-dependent_MTases_sf"/>
</dbReference>
<evidence type="ECO:0000313" key="1">
    <source>
        <dbReference type="EMBL" id="MBB3172889.1"/>
    </source>
</evidence>
<dbReference type="AlphaFoldDB" id="A0A839V015"/>
<dbReference type="Proteomes" id="UP000557688">
    <property type="component" value="Unassembled WGS sequence"/>
</dbReference>
<reference evidence="1 2" key="1">
    <citation type="submission" date="2020-08" db="EMBL/GenBank/DDBJ databases">
        <title>Genomic Encyclopedia of Type Strains, Phase III (KMG-III): the genomes of soil and plant-associated and newly described type strains.</title>
        <authorList>
            <person name="Whitman W."/>
        </authorList>
    </citation>
    <scope>NUCLEOTIDE SEQUENCE [LARGE SCALE GENOMIC DNA]</scope>
    <source>
        <strain evidence="1 2">CECT 8088</strain>
    </source>
</reference>
<gene>
    <name evidence="1" type="ORF">FHR90_000703</name>
</gene>
<proteinExistence type="predicted"/>
<keyword evidence="1" id="KW-0808">Transferase</keyword>
<protein>
    <submittedName>
        <fullName evidence="1">Putative methyltransferase</fullName>
    </submittedName>
</protein>
<accession>A0A839V015</accession>
<dbReference type="GO" id="GO:0032259">
    <property type="term" value="P:methylation"/>
    <property type="evidence" value="ECO:0007669"/>
    <property type="project" value="UniProtKB-KW"/>
</dbReference>
<name>A0A839V015_9PROT</name>
<comment type="caution">
    <text evidence="1">The sequence shown here is derived from an EMBL/GenBank/DDBJ whole genome shotgun (WGS) entry which is preliminary data.</text>
</comment>
<evidence type="ECO:0000313" key="2">
    <source>
        <dbReference type="Proteomes" id="UP000557688"/>
    </source>
</evidence>
<dbReference type="InterPro" id="IPR002052">
    <property type="entry name" value="DNA_methylase_N6_adenine_CS"/>
</dbReference>
<keyword evidence="1" id="KW-0489">Methyltransferase</keyword>